<name>A0A183GNS5_HELPZ</name>
<protein>
    <submittedName>
        <fullName evidence="3">Carbonyl reductase [NADPH] 1-like</fullName>
    </submittedName>
</protein>
<gene>
    <name evidence="1" type="ORF">HPBE_LOCUS24343</name>
</gene>
<dbReference type="SUPFAM" id="SSF51735">
    <property type="entry name" value="NAD(P)-binding Rossmann-fold domains"/>
    <property type="match status" value="1"/>
</dbReference>
<evidence type="ECO:0000313" key="3">
    <source>
        <dbReference type="WBParaSite" id="HPBE_0002434501-mRNA-1"/>
    </source>
</evidence>
<reference evidence="1 2" key="1">
    <citation type="submission" date="2018-11" db="EMBL/GenBank/DDBJ databases">
        <authorList>
            <consortium name="Pathogen Informatics"/>
        </authorList>
    </citation>
    <scope>NUCLEOTIDE SEQUENCE [LARGE SCALE GENOMIC DNA]</scope>
</reference>
<dbReference type="OrthoDB" id="37659at2759"/>
<evidence type="ECO:0000313" key="1">
    <source>
        <dbReference type="EMBL" id="VDP44478.1"/>
    </source>
</evidence>
<sequence length="153" mass="17024">MLQDYYAEDNLIKQVALPMQLSSVMMMMTMVIARGSKGIGKQIALSLINRGCHVSIIARKESDLKAACEELQTVADQRGQKQKVRWYSLDLTKGYHEVESVIRQAEKELGPVDALINNAGTSVQVLSVRFCKECKVVGMTKHFWGYAAIIGCV</sequence>
<dbReference type="EMBL" id="UZAH01036216">
    <property type="protein sequence ID" value="VDP44478.1"/>
    <property type="molecule type" value="Genomic_DNA"/>
</dbReference>
<dbReference type="Proteomes" id="UP000050761">
    <property type="component" value="Unassembled WGS sequence"/>
</dbReference>
<dbReference type="WBParaSite" id="HPBE_0002434501-mRNA-1">
    <property type="protein sequence ID" value="HPBE_0002434501-mRNA-1"/>
    <property type="gene ID" value="HPBE_0002434501"/>
</dbReference>
<reference evidence="3" key="2">
    <citation type="submission" date="2019-09" db="UniProtKB">
        <authorList>
            <consortium name="WormBaseParasite"/>
        </authorList>
    </citation>
    <scope>IDENTIFICATION</scope>
</reference>
<dbReference type="InterPro" id="IPR002347">
    <property type="entry name" value="SDR_fam"/>
</dbReference>
<dbReference type="GO" id="GO:0030148">
    <property type="term" value="P:sphingolipid biosynthetic process"/>
    <property type="evidence" value="ECO:0007669"/>
    <property type="project" value="TreeGrafter"/>
</dbReference>
<dbReference type="PRINTS" id="PR00081">
    <property type="entry name" value="GDHRDH"/>
</dbReference>
<dbReference type="GO" id="GO:0047560">
    <property type="term" value="F:3-dehydrosphinganine reductase activity"/>
    <property type="evidence" value="ECO:0007669"/>
    <property type="project" value="TreeGrafter"/>
</dbReference>
<dbReference type="InterPro" id="IPR036291">
    <property type="entry name" value="NAD(P)-bd_dom_sf"/>
</dbReference>
<proteinExistence type="predicted"/>
<organism evidence="2 3">
    <name type="scientific">Heligmosomoides polygyrus</name>
    <name type="common">Parasitic roundworm</name>
    <dbReference type="NCBI Taxonomy" id="6339"/>
    <lineage>
        <taxon>Eukaryota</taxon>
        <taxon>Metazoa</taxon>
        <taxon>Ecdysozoa</taxon>
        <taxon>Nematoda</taxon>
        <taxon>Chromadorea</taxon>
        <taxon>Rhabditida</taxon>
        <taxon>Rhabditina</taxon>
        <taxon>Rhabditomorpha</taxon>
        <taxon>Strongyloidea</taxon>
        <taxon>Heligmosomidae</taxon>
        <taxon>Heligmosomoides</taxon>
    </lineage>
</organism>
<dbReference type="PANTHER" id="PTHR43550">
    <property type="entry name" value="3-KETODIHYDROSPHINGOSINE REDUCTASE"/>
    <property type="match status" value="1"/>
</dbReference>
<accession>A0A183GNS5</accession>
<evidence type="ECO:0000313" key="2">
    <source>
        <dbReference type="Proteomes" id="UP000050761"/>
    </source>
</evidence>
<accession>A0A3P8ED07</accession>
<dbReference type="AlphaFoldDB" id="A0A183GNS5"/>
<dbReference type="GO" id="GO:0006666">
    <property type="term" value="P:3-keto-sphinganine metabolic process"/>
    <property type="evidence" value="ECO:0007669"/>
    <property type="project" value="TreeGrafter"/>
</dbReference>
<dbReference type="PANTHER" id="PTHR43550:SF3">
    <property type="entry name" value="3-KETODIHYDROSPHINGOSINE REDUCTASE"/>
    <property type="match status" value="1"/>
</dbReference>
<keyword evidence="2" id="KW-1185">Reference proteome</keyword>
<dbReference type="Pfam" id="PF00106">
    <property type="entry name" value="adh_short"/>
    <property type="match status" value="1"/>
</dbReference>
<dbReference type="Gene3D" id="3.40.50.720">
    <property type="entry name" value="NAD(P)-binding Rossmann-like Domain"/>
    <property type="match status" value="1"/>
</dbReference>
<dbReference type="GO" id="GO:0005789">
    <property type="term" value="C:endoplasmic reticulum membrane"/>
    <property type="evidence" value="ECO:0007669"/>
    <property type="project" value="TreeGrafter"/>
</dbReference>